<dbReference type="AlphaFoldDB" id="A0A170ELB2"/>
<evidence type="ECO:0000256" key="2">
    <source>
        <dbReference type="ARBA" id="ARBA00022490"/>
    </source>
</evidence>
<dbReference type="SUPFAM" id="SSF75169">
    <property type="entry name" value="DsrEFH-like"/>
    <property type="match status" value="1"/>
</dbReference>
<dbReference type="Pfam" id="PF02635">
    <property type="entry name" value="DsrE"/>
    <property type="match status" value="1"/>
</dbReference>
<keyword evidence="3 4" id="KW-0819">tRNA processing</keyword>
<dbReference type="PANTHER" id="PTHR38780">
    <property type="entry name" value="PROTEIN TUSC"/>
    <property type="match status" value="1"/>
</dbReference>
<keyword evidence="6" id="KW-0808">Transferase</keyword>
<evidence type="ECO:0000256" key="4">
    <source>
        <dbReference type="HAMAP-Rule" id="MF_00389"/>
    </source>
</evidence>
<evidence type="ECO:0000256" key="3">
    <source>
        <dbReference type="ARBA" id="ARBA00022694"/>
    </source>
</evidence>
<evidence type="ECO:0000313" key="9">
    <source>
        <dbReference type="Proteomes" id="UP000252079"/>
    </source>
</evidence>
<accession>A0A2A5MI29</accession>
<sequence>MKRVAFVFSSAPHGSAAGREGLDALLATSALTDEIGVFFVGDGVFQLLPAQRPGAVLARDYIATFKLLSLYDIDQCWLCAESARERGLDPATPWVVDAECLAPDALRARLHEFDVILRF</sequence>
<proteinExistence type="inferred from homology"/>
<dbReference type="InterPro" id="IPR037450">
    <property type="entry name" value="Sulphur_relay_TusC"/>
</dbReference>
<comment type="subcellular location">
    <subcellularLocation>
        <location evidence="4">Cytoplasm</location>
    </subcellularLocation>
</comment>
<dbReference type="InterPro" id="IPR003787">
    <property type="entry name" value="Sulphur_relay_DsrE/F-like"/>
</dbReference>
<dbReference type="GO" id="GO:0016740">
    <property type="term" value="F:transferase activity"/>
    <property type="evidence" value="ECO:0007669"/>
    <property type="project" value="UniProtKB-KW"/>
</dbReference>
<dbReference type="Gene3D" id="3.40.1260.10">
    <property type="entry name" value="DsrEFH-like"/>
    <property type="match status" value="1"/>
</dbReference>
<dbReference type="RefSeq" id="WP_004202220.1">
    <property type="nucleotide sequence ID" value="NZ_AOGO01000004.1"/>
</dbReference>
<dbReference type="Proteomes" id="UP000646540">
    <property type="component" value="Unassembled WGS sequence"/>
</dbReference>
<comment type="function">
    <text evidence="4">Part of a sulfur-relay system required for 2-thiolation of 5-methylaminomethyl-2-thiouridine (mnm(5)s(2)U) at tRNA wobble positions.</text>
</comment>
<dbReference type="PANTHER" id="PTHR38780:SF1">
    <property type="entry name" value="PROTEIN TUSC"/>
    <property type="match status" value="1"/>
</dbReference>
<organism evidence="6 8">
    <name type="scientific">Klebsiella quasipneumoniae</name>
    <dbReference type="NCBI Taxonomy" id="1463165"/>
    <lineage>
        <taxon>Bacteria</taxon>
        <taxon>Pseudomonadati</taxon>
        <taxon>Pseudomonadota</taxon>
        <taxon>Gammaproteobacteria</taxon>
        <taxon>Enterobacterales</taxon>
        <taxon>Enterobacteriaceae</taxon>
        <taxon>Klebsiella/Raoultella group</taxon>
        <taxon>Klebsiella</taxon>
        <taxon>Klebsiella pneumoniae complex</taxon>
    </lineage>
</organism>
<evidence type="ECO:0000313" key="6">
    <source>
        <dbReference type="EMBL" id="PCM60571.1"/>
    </source>
</evidence>
<dbReference type="Proteomes" id="UP000252079">
    <property type="component" value="Unassembled WGS sequence"/>
</dbReference>
<dbReference type="InterPro" id="IPR017462">
    <property type="entry name" value="Sulphur_relay_TusC/DsrF"/>
</dbReference>
<dbReference type="HAMAP" id="MF_00389">
    <property type="entry name" value="Thiourid_synth_C"/>
    <property type="match status" value="1"/>
</dbReference>
<evidence type="ECO:0000313" key="8">
    <source>
        <dbReference type="Proteomes" id="UP000217648"/>
    </source>
</evidence>
<dbReference type="NCBIfam" id="TIGR03010">
    <property type="entry name" value="sulf_tusC_dsrF"/>
    <property type="match status" value="1"/>
</dbReference>
<keyword evidence="2 4" id="KW-0963">Cytoplasm</keyword>
<dbReference type="Proteomes" id="UP000217648">
    <property type="component" value="Unassembled WGS sequence"/>
</dbReference>
<reference evidence="6 8" key="1">
    <citation type="submission" date="2017-09" db="EMBL/GenBank/DDBJ databases">
        <title>Mdr eskape-Ghana.</title>
        <authorList>
            <person name="Agyepong N."/>
            <person name="Janice J."/>
            <person name="Samuelsen O."/>
            <person name="Owusu-Ofori A."/>
            <person name="Sundsfjord A."/>
            <person name="Essack S."/>
            <person name="Pedersen T."/>
        </authorList>
    </citation>
    <scope>NUCLEOTIDE SEQUENCE [LARGE SCALE GENOMIC DNA]</scope>
    <source>
        <strain evidence="6 8">46</strain>
    </source>
</reference>
<name>A0A170ELB2_9ENTR</name>
<dbReference type="GO" id="GO:0005737">
    <property type="term" value="C:cytoplasm"/>
    <property type="evidence" value="ECO:0007669"/>
    <property type="project" value="UniProtKB-SubCell"/>
</dbReference>
<reference evidence="7 9" key="2">
    <citation type="submission" date="2018-07" db="EMBL/GenBank/DDBJ databases">
        <authorList>
            <consortium name="Pathogen Informatics"/>
        </authorList>
    </citation>
    <scope>NUCLEOTIDE SEQUENCE [LARGE SCALE GENOMIC DNA]</scope>
    <source>
        <strain evidence="7 9">4300STDY6636950</strain>
    </source>
</reference>
<reference evidence="5" key="3">
    <citation type="submission" date="2020-08" db="EMBL/GenBank/DDBJ databases">
        <title>Genomic evolution and epidemiology of Klebsiella pneumoniae from a major hospital in Beijing, China, over a fifteen-year period: dissemination of known and novel high-risk clones.</title>
        <authorList>
            <person name="Palmieri M."/>
        </authorList>
    </citation>
    <scope>NUCLEOTIDE SEQUENCE</scope>
    <source>
        <strain evidence="5">K7050</strain>
    </source>
</reference>
<dbReference type="EMBL" id="UFBM01000005">
    <property type="protein sequence ID" value="SSF42142.1"/>
    <property type="molecule type" value="Genomic_DNA"/>
</dbReference>
<gene>
    <name evidence="4 5" type="primary">tusC</name>
    <name evidence="6" type="ORF">CP911_17265</name>
    <name evidence="5" type="ORF">H8L09_21720</name>
    <name evidence="7" type="ORF">SAMEA23995918_00989</name>
</gene>
<dbReference type="NCBIfam" id="NF001238">
    <property type="entry name" value="PRK00211.1"/>
    <property type="match status" value="1"/>
</dbReference>
<comment type="subunit">
    <text evidence="4">Heterohexamer, formed by a dimer of trimers. The hexameric TusBCD complex contains 2 copies each of TusB, TusC and TusD. The TusBCD complex interacts with TusE.</text>
</comment>
<evidence type="ECO:0000256" key="1">
    <source>
        <dbReference type="ARBA" id="ARBA00005996"/>
    </source>
</evidence>
<dbReference type="InterPro" id="IPR027396">
    <property type="entry name" value="DsrEFH-like"/>
</dbReference>
<comment type="caution">
    <text evidence="6">The sequence shown here is derived from an EMBL/GenBank/DDBJ whole genome shotgun (WGS) entry which is preliminary data.</text>
</comment>
<evidence type="ECO:0000313" key="5">
    <source>
        <dbReference type="EMBL" id="MBC5047972.1"/>
    </source>
</evidence>
<evidence type="ECO:0000313" key="7">
    <source>
        <dbReference type="EMBL" id="SSF42142.1"/>
    </source>
</evidence>
<dbReference type="KEGG" id="kqu:AVR78_02485"/>
<dbReference type="EMBL" id="NXHG01000009">
    <property type="protein sequence ID" value="PCM60571.1"/>
    <property type="molecule type" value="Genomic_DNA"/>
</dbReference>
<comment type="similarity">
    <text evidence="1 4">Belongs to the DsrF/TusC family.</text>
</comment>
<dbReference type="GO" id="GO:0008033">
    <property type="term" value="P:tRNA processing"/>
    <property type="evidence" value="ECO:0007669"/>
    <property type="project" value="UniProtKB-UniRule"/>
</dbReference>
<accession>A0A170ELB2</accession>
<protein>
    <recommendedName>
        <fullName evidence="4">Protein TusC</fullName>
    </recommendedName>
    <alternativeName>
        <fullName evidence="4">tRNA 2-thiouridine synthesizing protein C</fullName>
    </alternativeName>
</protein>
<dbReference type="EMBL" id="JACNQW010000017">
    <property type="protein sequence ID" value="MBC5047972.1"/>
    <property type="molecule type" value="Genomic_DNA"/>
</dbReference>